<dbReference type="InterPro" id="IPR003710">
    <property type="entry name" value="ApbA"/>
</dbReference>
<dbReference type="AlphaFoldDB" id="G4TLJ6"/>
<evidence type="ECO:0000256" key="1">
    <source>
        <dbReference type="ARBA" id="ARBA00007870"/>
    </source>
</evidence>
<dbReference type="Gene3D" id="1.10.1040.10">
    <property type="entry name" value="N-(1-d-carboxylethyl)-l-norvaline Dehydrogenase, domain 2"/>
    <property type="match status" value="1"/>
</dbReference>
<dbReference type="Gene3D" id="3.40.50.720">
    <property type="entry name" value="NAD(P)-binding Rossmann-like Domain"/>
    <property type="match status" value="1"/>
</dbReference>
<dbReference type="STRING" id="1109443.G4TLJ6"/>
<dbReference type="PANTHER" id="PTHR21708:SF43">
    <property type="entry name" value="KETOPANTOATE REDUCTASE C-TERMINAL DOMAIN-CONTAINING PROTEIN"/>
    <property type="match status" value="1"/>
</dbReference>
<accession>G4TLJ6</accession>
<evidence type="ECO:0000256" key="3">
    <source>
        <dbReference type="ARBA" id="ARBA00023002"/>
    </source>
</evidence>
<dbReference type="OMA" id="LWNASWG"/>
<dbReference type="InterPro" id="IPR013332">
    <property type="entry name" value="KPR_N"/>
</dbReference>
<dbReference type="FunCoup" id="G4TLJ6">
    <property type="interactions" value="229"/>
</dbReference>
<feature type="domain" description="Ketopantoate reductase C-terminal" evidence="5">
    <location>
        <begin position="238"/>
        <end position="373"/>
    </location>
</feature>
<evidence type="ECO:0000259" key="4">
    <source>
        <dbReference type="Pfam" id="PF02558"/>
    </source>
</evidence>
<gene>
    <name evidence="6" type="ORF">PIIN_06124</name>
</gene>
<feature type="domain" description="Ketopantoate reductase N-terminal" evidence="4">
    <location>
        <begin position="45"/>
        <end position="197"/>
    </location>
</feature>
<organism evidence="6 7">
    <name type="scientific">Serendipita indica (strain DSM 11827)</name>
    <name type="common">Root endophyte fungus</name>
    <name type="synonym">Piriformospora indica</name>
    <dbReference type="NCBI Taxonomy" id="1109443"/>
    <lineage>
        <taxon>Eukaryota</taxon>
        <taxon>Fungi</taxon>
        <taxon>Dikarya</taxon>
        <taxon>Basidiomycota</taxon>
        <taxon>Agaricomycotina</taxon>
        <taxon>Agaricomycetes</taxon>
        <taxon>Sebacinales</taxon>
        <taxon>Serendipitaceae</taxon>
        <taxon>Serendipita</taxon>
    </lineage>
</organism>
<evidence type="ECO:0000313" key="7">
    <source>
        <dbReference type="Proteomes" id="UP000007148"/>
    </source>
</evidence>
<dbReference type="InterPro" id="IPR051402">
    <property type="entry name" value="KPR-Related"/>
</dbReference>
<dbReference type="SUPFAM" id="SSF51735">
    <property type="entry name" value="NAD(P)-binding Rossmann-fold domains"/>
    <property type="match status" value="1"/>
</dbReference>
<reference evidence="6 7" key="1">
    <citation type="journal article" date="2011" name="PLoS Pathog.">
        <title>Endophytic Life Strategies Decoded by Genome and Transcriptome Analyses of the Mutualistic Root Symbiont Piriformospora indica.</title>
        <authorList>
            <person name="Zuccaro A."/>
            <person name="Lahrmann U."/>
            <person name="Guldener U."/>
            <person name="Langen G."/>
            <person name="Pfiffi S."/>
            <person name="Biedenkopf D."/>
            <person name="Wong P."/>
            <person name="Samans B."/>
            <person name="Grimm C."/>
            <person name="Basiewicz M."/>
            <person name="Murat C."/>
            <person name="Martin F."/>
            <person name="Kogel K.H."/>
        </authorList>
    </citation>
    <scope>NUCLEOTIDE SEQUENCE [LARGE SCALE GENOMIC DNA]</scope>
    <source>
        <strain evidence="6 7">DSM 11827</strain>
    </source>
</reference>
<dbReference type="InterPro" id="IPR013752">
    <property type="entry name" value="KPA_reductase"/>
</dbReference>
<name>G4TLJ6_SERID</name>
<sequence>MLRILQIHHVYTMQVGVVRSRLQVDSVDPALDLGITMASESKKKVCVVGFGAIGTIYAWLLDRSGEVEITAVCRSNYASLTEHGVDIESSQYGDEKAWRPKRVFQTVQEAADIDYDYIIACFKTLPDLEPTPAVLGPLVQRCQTFVLIQNGIGIERDLQEAIPQATIISGCAWIDVTLVDNYRIMRHGGINRLVTGVHPPLPSTGDAQGNLRLRGDAALRQLEELWKKGGFEPTITSNIVAERWRKNLWNAAFSTLATLARADLFQIYAKDAWEINRPVAEGLMNEVVTVARAIGITEELLPSSAVKHTVEFAQAAYSDPTKGKPFKPSMTVDLEAGRPMEVEGIVGSVVKQAKELSIAVPRLETTYAALKLLQRGIIEKRSNSAR</sequence>
<dbReference type="SUPFAM" id="SSF48179">
    <property type="entry name" value="6-phosphogluconate dehydrogenase C-terminal domain-like"/>
    <property type="match status" value="1"/>
</dbReference>
<comment type="caution">
    <text evidence="6">The sequence shown here is derived from an EMBL/GenBank/DDBJ whole genome shotgun (WGS) entry which is preliminary data.</text>
</comment>
<dbReference type="OrthoDB" id="3609at2759"/>
<keyword evidence="7" id="KW-1185">Reference proteome</keyword>
<dbReference type="eggNOG" id="ENOG502RYJ0">
    <property type="taxonomic scope" value="Eukaryota"/>
</dbReference>
<dbReference type="PANTHER" id="PTHR21708">
    <property type="entry name" value="PROBABLE 2-DEHYDROPANTOATE 2-REDUCTASE"/>
    <property type="match status" value="1"/>
</dbReference>
<dbReference type="InterPro" id="IPR036291">
    <property type="entry name" value="NAD(P)-bd_dom_sf"/>
</dbReference>
<evidence type="ECO:0000313" key="6">
    <source>
        <dbReference type="EMBL" id="CCA72189.1"/>
    </source>
</evidence>
<dbReference type="InterPro" id="IPR008927">
    <property type="entry name" value="6-PGluconate_DH-like_C_sf"/>
</dbReference>
<comment type="similarity">
    <text evidence="1">Belongs to the ketopantoate reductase family.</text>
</comment>
<keyword evidence="2" id="KW-0521">NADP</keyword>
<dbReference type="NCBIfam" id="TIGR00745">
    <property type="entry name" value="apbA_panE"/>
    <property type="match status" value="1"/>
</dbReference>
<dbReference type="InParanoid" id="G4TLJ6"/>
<evidence type="ECO:0000259" key="5">
    <source>
        <dbReference type="Pfam" id="PF08546"/>
    </source>
</evidence>
<keyword evidence="3" id="KW-0560">Oxidoreductase</keyword>
<dbReference type="HOGENOM" id="CLU_031468_2_1_1"/>
<dbReference type="Pfam" id="PF08546">
    <property type="entry name" value="ApbA_C"/>
    <property type="match status" value="1"/>
</dbReference>
<dbReference type="EMBL" id="CAFZ01000152">
    <property type="protein sequence ID" value="CCA72189.1"/>
    <property type="molecule type" value="Genomic_DNA"/>
</dbReference>
<dbReference type="GO" id="GO:0008677">
    <property type="term" value="F:2-dehydropantoate 2-reductase activity"/>
    <property type="evidence" value="ECO:0007669"/>
    <property type="project" value="InterPro"/>
</dbReference>
<dbReference type="Proteomes" id="UP000007148">
    <property type="component" value="Unassembled WGS sequence"/>
</dbReference>
<evidence type="ECO:0008006" key="8">
    <source>
        <dbReference type="Google" id="ProtNLM"/>
    </source>
</evidence>
<evidence type="ECO:0000256" key="2">
    <source>
        <dbReference type="ARBA" id="ARBA00022857"/>
    </source>
</evidence>
<dbReference type="GO" id="GO:0015940">
    <property type="term" value="P:pantothenate biosynthetic process"/>
    <property type="evidence" value="ECO:0007669"/>
    <property type="project" value="InterPro"/>
</dbReference>
<protein>
    <recommendedName>
        <fullName evidence="8">2-dehydropantoate 2-reductase</fullName>
    </recommendedName>
</protein>
<dbReference type="InterPro" id="IPR013328">
    <property type="entry name" value="6PGD_dom2"/>
</dbReference>
<dbReference type="Pfam" id="PF02558">
    <property type="entry name" value="ApbA"/>
    <property type="match status" value="1"/>
</dbReference>
<proteinExistence type="inferred from homology"/>
<dbReference type="GO" id="GO:0005737">
    <property type="term" value="C:cytoplasm"/>
    <property type="evidence" value="ECO:0007669"/>
    <property type="project" value="TreeGrafter"/>
</dbReference>
<dbReference type="FunFam" id="1.10.1040.10:FF:000017">
    <property type="entry name" value="2-dehydropantoate 2-reductase"/>
    <property type="match status" value="1"/>
</dbReference>